<feature type="region of interest" description="Disordered" evidence="1">
    <location>
        <begin position="1"/>
        <end position="24"/>
    </location>
</feature>
<proteinExistence type="predicted"/>
<accession>A0AAW0BMU5</accession>
<keyword evidence="3" id="KW-1185">Reference proteome</keyword>
<feature type="region of interest" description="Disordered" evidence="1">
    <location>
        <begin position="1263"/>
        <end position="1315"/>
    </location>
</feature>
<evidence type="ECO:0000313" key="2">
    <source>
        <dbReference type="EMBL" id="KAK7027821.1"/>
    </source>
</evidence>
<reference evidence="2 3" key="1">
    <citation type="journal article" date="2024" name="J Genomics">
        <title>Draft genome sequencing and assembly of Favolaschia claudopus CIRM-BRFM 2984 isolated from oak limbs.</title>
        <authorList>
            <person name="Navarro D."/>
            <person name="Drula E."/>
            <person name="Chaduli D."/>
            <person name="Cazenave R."/>
            <person name="Ahrendt S."/>
            <person name="Wang J."/>
            <person name="Lipzen A."/>
            <person name="Daum C."/>
            <person name="Barry K."/>
            <person name="Grigoriev I.V."/>
            <person name="Favel A."/>
            <person name="Rosso M.N."/>
            <person name="Martin F."/>
        </authorList>
    </citation>
    <scope>NUCLEOTIDE SEQUENCE [LARGE SCALE GENOMIC DNA]</scope>
    <source>
        <strain evidence="2 3">CIRM-BRFM 2984</strain>
    </source>
</reference>
<protein>
    <recommendedName>
        <fullName evidence="4">C2H2-type domain-containing protein</fullName>
    </recommendedName>
</protein>
<name>A0AAW0BMU5_9AGAR</name>
<evidence type="ECO:0000256" key="1">
    <source>
        <dbReference type="SAM" id="MobiDB-lite"/>
    </source>
</evidence>
<sequence>MDQHQRGSKCRSVSKTTTRTPTNSLVPTFDKVHECLGVDFPWNLDWIVESYPFAIHGSGSRVNPGYHLLSVDVAASSIRVRSNRCTGSRGANSTGCASCAGLGPSIAVVRGWAQESPGKKPSGRLSHKQLAKKISGLYKELQTERLKRNNSRKYLIRAKRRIESYRILVDVISTNDVPGLPRLLSTAKKEGWGASKITEQANLAVRGLYHPCNYTELDKDLAILAYEYGGDALLHALHRSPFAFPTRFTIADLRRSSSLSITVGPVKMMDLLRNIEILFKDIPVGEEGRILHTLSQDEIAGDGRPCYLDRTDEIAGLCEHASTELDTLKMGSDLTAVHAAAKAVREGRVHVGKEFSVAAISRHSSRDYGAKPVLLMATCKQNSWQENAKILQMISTAWKLSPYGEILHGPIPAFASDGDPKRKAALYLLCMHRKVKPGDALYPHIAGLRGLNLFTSEDFATMEFDPKHSWKRIRKTFCSKEGLLANGVVVNKNLLAQWLERLSGHDWSGQSIHALLNPKDPQHVPSTVKLLTLIGDLRFLDASNFTPAEANTHRALCILGEMFEALLDPFINPNLSLSQEIIQLVKFAHLSCALYLKHGSAFMPPQLYGDLQSLVKSAIFKIAHSKVLNPSLKVFLCLLGDDVLEILFGRSRMIGGHAPNMAIDELRRRFGSALRIDEIFTRRPHLEKLAHRLSLGRSRDVDHLSPRNFIGDLTASSCDIQACYDEGVEQAVEFLKRYGYEIDFDALFSKPDVDLMRPNGGKYPGVSKEVDRSLDEDLAVPDAADSDGAGLSPAEILRFDGAATLAAETAACSAAQPHSVWMKLDTDDDRKVAHKKSILRTLMDPTLDIEHAKSHDRLLRIRCYSIGGEKWDRAASKIHDKTASDHLLKLEGLFATLVAVNKTQVALAILHCTVIKSLATHPPTYLDAAPTAELNLPDSRYEVSGQILSLVPFVDQSNTLSWAWTTKFIGFESAKAKHANSNSAALQRHLSICVNGRLALPLSTPEVMPARALLDDLAADVLPDAAEAVESTWIFSNSQLDVMKSTLLARGQQEEIRTQIPVYGPVKEGGKFPYETSLDTDSAQPSTQNGSKSGFISHCLPSIIAPSPKDGRRKCLICGKEILGTERQNHMGKHIILSLHGIQEENLIAAVSSSYPCGFCGSSMSNGACALSIRGGKAISTCHEVYEFQIKAASKSTTAKACTNVPITCALCPQTHWKYNMPAHLLESHPRWELTTEKKKRQDFEAKIALAEGEEGRLGVIAAEKRSATEPPNSDPPRPSKAARLAHETDTLNGGLQVLQDSDTGVGSSNGMDVD</sequence>
<feature type="compositionally biased region" description="Polar residues" evidence="1">
    <location>
        <begin position="1291"/>
        <end position="1315"/>
    </location>
</feature>
<organism evidence="2 3">
    <name type="scientific">Favolaschia claudopus</name>
    <dbReference type="NCBI Taxonomy" id="2862362"/>
    <lineage>
        <taxon>Eukaryota</taxon>
        <taxon>Fungi</taxon>
        <taxon>Dikarya</taxon>
        <taxon>Basidiomycota</taxon>
        <taxon>Agaricomycotina</taxon>
        <taxon>Agaricomycetes</taxon>
        <taxon>Agaricomycetidae</taxon>
        <taxon>Agaricales</taxon>
        <taxon>Marasmiineae</taxon>
        <taxon>Mycenaceae</taxon>
        <taxon>Favolaschia</taxon>
    </lineage>
</organism>
<dbReference type="Proteomes" id="UP001362999">
    <property type="component" value="Unassembled WGS sequence"/>
</dbReference>
<dbReference type="EMBL" id="JAWWNJ010000029">
    <property type="protein sequence ID" value="KAK7027821.1"/>
    <property type="molecule type" value="Genomic_DNA"/>
</dbReference>
<evidence type="ECO:0008006" key="4">
    <source>
        <dbReference type="Google" id="ProtNLM"/>
    </source>
</evidence>
<gene>
    <name evidence="2" type="ORF">R3P38DRAFT_3521068</name>
</gene>
<evidence type="ECO:0000313" key="3">
    <source>
        <dbReference type="Proteomes" id="UP001362999"/>
    </source>
</evidence>
<feature type="compositionally biased region" description="Polar residues" evidence="1">
    <location>
        <begin position="11"/>
        <end position="24"/>
    </location>
</feature>
<comment type="caution">
    <text evidence="2">The sequence shown here is derived from an EMBL/GenBank/DDBJ whole genome shotgun (WGS) entry which is preliminary data.</text>
</comment>